<evidence type="ECO:0000313" key="2">
    <source>
        <dbReference type="Proteomes" id="UP000821866"/>
    </source>
</evidence>
<accession>A0A9J6EI27</accession>
<reference evidence="1" key="1">
    <citation type="journal article" date="2020" name="Cell">
        <title>Large-Scale Comparative Analyses of Tick Genomes Elucidate Their Genetic Diversity and Vector Capacities.</title>
        <authorList>
            <consortium name="Tick Genome and Microbiome Consortium (TIGMIC)"/>
            <person name="Jia N."/>
            <person name="Wang J."/>
            <person name="Shi W."/>
            <person name="Du L."/>
            <person name="Sun Y."/>
            <person name="Zhan W."/>
            <person name="Jiang J.F."/>
            <person name="Wang Q."/>
            <person name="Zhang B."/>
            <person name="Ji P."/>
            <person name="Bell-Sakyi L."/>
            <person name="Cui X.M."/>
            <person name="Yuan T.T."/>
            <person name="Jiang B.G."/>
            <person name="Yang W.F."/>
            <person name="Lam T.T."/>
            <person name="Chang Q.C."/>
            <person name="Ding S.J."/>
            <person name="Wang X.J."/>
            <person name="Zhu J.G."/>
            <person name="Ruan X.D."/>
            <person name="Zhao L."/>
            <person name="Wei J.T."/>
            <person name="Ye R.Z."/>
            <person name="Que T.C."/>
            <person name="Du C.H."/>
            <person name="Zhou Y.H."/>
            <person name="Cheng J.X."/>
            <person name="Dai P.F."/>
            <person name="Guo W.B."/>
            <person name="Han X.H."/>
            <person name="Huang E.J."/>
            <person name="Li L.F."/>
            <person name="Wei W."/>
            <person name="Gao Y.C."/>
            <person name="Liu J.Z."/>
            <person name="Shao H.Z."/>
            <person name="Wang X."/>
            <person name="Wang C.C."/>
            <person name="Yang T.C."/>
            <person name="Huo Q.B."/>
            <person name="Li W."/>
            <person name="Chen H.Y."/>
            <person name="Chen S.E."/>
            <person name="Zhou L.G."/>
            <person name="Ni X.B."/>
            <person name="Tian J.H."/>
            <person name="Sheng Y."/>
            <person name="Liu T."/>
            <person name="Pan Y.S."/>
            <person name="Xia L.Y."/>
            <person name="Li J."/>
            <person name="Zhao F."/>
            <person name="Cao W.C."/>
        </authorList>
    </citation>
    <scope>NUCLEOTIDE SEQUENCE</scope>
    <source>
        <strain evidence="1">Rmic-2018</strain>
    </source>
</reference>
<dbReference type="Gene3D" id="3.40.50.300">
    <property type="entry name" value="P-loop containing nucleotide triphosphate hydrolases"/>
    <property type="match status" value="1"/>
</dbReference>
<protein>
    <submittedName>
        <fullName evidence="1">Uncharacterized protein</fullName>
    </submittedName>
</protein>
<comment type="caution">
    <text evidence="1">The sequence shown here is derived from an EMBL/GenBank/DDBJ whole genome shotgun (WGS) entry which is preliminary data.</text>
</comment>
<dbReference type="AlphaFoldDB" id="A0A9J6EI27"/>
<evidence type="ECO:0000313" key="1">
    <source>
        <dbReference type="EMBL" id="KAH8033796.1"/>
    </source>
</evidence>
<name>A0A9J6EI27_RHIMP</name>
<proteinExistence type="predicted"/>
<sequence length="98" mass="11150">MDPDCKPMEAPTIPPLFPRMRNTLFSTISTGINFNKYDIISVEVIASHLQMPFTSFDEMNWWDLLLQNLLRTKYAKATPVQKYAGKTTLACSDLMACT</sequence>
<dbReference type="InterPro" id="IPR027417">
    <property type="entry name" value="P-loop_NTPase"/>
</dbReference>
<dbReference type="VEuPathDB" id="VectorBase:LOC119181248"/>
<keyword evidence="2" id="KW-1185">Reference proteome</keyword>
<gene>
    <name evidence="1" type="ORF">HPB51_016251</name>
</gene>
<organism evidence="1 2">
    <name type="scientific">Rhipicephalus microplus</name>
    <name type="common">Cattle tick</name>
    <name type="synonym">Boophilus microplus</name>
    <dbReference type="NCBI Taxonomy" id="6941"/>
    <lineage>
        <taxon>Eukaryota</taxon>
        <taxon>Metazoa</taxon>
        <taxon>Ecdysozoa</taxon>
        <taxon>Arthropoda</taxon>
        <taxon>Chelicerata</taxon>
        <taxon>Arachnida</taxon>
        <taxon>Acari</taxon>
        <taxon>Parasitiformes</taxon>
        <taxon>Ixodida</taxon>
        <taxon>Ixodoidea</taxon>
        <taxon>Ixodidae</taxon>
        <taxon>Rhipicephalinae</taxon>
        <taxon>Rhipicephalus</taxon>
        <taxon>Boophilus</taxon>
    </lineage>
</organism>
<dbReference type="EMBL" id="JABSTU010000004">
    <property type="protein sequence ID" value="KAH8033796.1"/>
    <property type="molecule type" value="Genomic_DNA"/>
</dbReference>
<dbReference type="Proteomes" id="UP000821866">
    <property type="component" value="Chromosome 2"/>
</dbReference>
<reference evidence="1" key="2">
    <citation type="submission" date="2021-09" db="EMBL/GenBank/DDBJ databases">
        <authorList>
            <person name="Jia N."/>
            <person name="Wang J."/>
            <person name="Shi W."/>
            <person name="Du L."/>
            <person name="Sun Y."/>
            <person name="Zhan W."/>
            <person name="Jiang J."/>
            <person name="Wang Q."/>
            <person name="Zhang B."/>
            <person name="Ji P."/>
            <person name="Sakyi L.B."/>
            <person name="Cui X."/>
            <person name="Yuan T."/>
            <person name="Jiang B."/>
            <person name="Yang W."/>
            <person name="Lam T.T.-Y."/>
            <person name="Chang Q."/>
            <person name="Ding S."/>
            <person name="Wang X."/>
            <person name="Zhu J."/>
            <person name="Ruan X."/>
            <person name="Zhao L."/>
            <person name="Wei J."/>
            <person name="Que T."/>
            <person name="Du C."/>
            <person name="Cheng J."/>
            <person name="Dai P."/>
            <person name="Han X."/>
            <person name="Huang E."/>
            <person name="Gao Y."/>
            <person name="Liu J."/>
            <person name="Shao H."/>
            <person name="Ye R."/>
            <person name="Li L."/>
            <person name="Wei W."/>
            <person name="Wang X."/>
            <person name="Wang C."/>
            <person name="Huo Q."/>
            <person name="Li W."/>
            <person name="Guo W."/>
            <person name="Chen H."/>
            <person name="Chen S."/>
            <person name="Zhou L."/>
            <person name="Zhou L."/>
            <person name="Ni X."/>
            <person name="Tian J."/>
            <person name="Zhou Y."/>
            <person name="Sheng Y."/>
            <person name="Liu T."/>
            <person name="Pan Y."/>
            <person name="Xia L."/>
            <person name="Li J."/>
            <person name="Zhao F."/>
            <person name="Cao W."/>
        </authorList>
    </citation>
    <scope>NUCLEOTIDE SEQUENCE</scope>
    <source>
        <strain evidence="1">Rmic-2018</strain>
        <tissue evidence="1">Larvae</tissue>
    </source>
</reference>